<comment type="similarity">
    <text evidence="1 4">Belongs to the D-isomer specific 2-hydroxyacid dehydrogenase family.</text>
</comment>
<dbReference type="Pfam" id="PF02826">
    <property type="entry name" value="2-Hacid_dh_C"/>
    <property type="match status" value="1"/>
</dbReference>
<feature type="domain" description="D-isomer specific 2-hydroxyacid dehydrogenase NAD-binding" evidence="6">
    <location>
        <begin position="108"/>
        <end position="285"/>
    </location>
</feature>
<dbReference type="InterPro" id="IPR006139">
    <property type="entry name" value="D-isomer_2_OHA_DH_cat_dom"/>
</dbReference>
<dbReference type="AlphaFoldDB" id="A0AA45WM99"/>
<dbReference type="RefSeq" id="WP_284724104.1">
    <property type="nucleotide sequence ID" value="NZ_FXTU01000002.1"/>
</dbReference>
<feature type="domain" description="D-isomer specific 2-hydroxyacid dehydrogenase catalytic" evidence="5">
    <location>
        <begin position="5"/>
        <end position="316"/>
    </location>
</feature>
<organism evidence="7 8">
    <name type="scientific">Laceyella tengchongensis</name>
    <dbReference type="NCBI Taxonomy" id="574699"/>
    <lineage>
        <taxon>Bacteria</taxon>
        <taxon>Bacillati</taxon>
        <taxon>Bacillota</taxon>
        <taxon>Bacilli</taxon>
        <taxon>Bacillales</taxon>
        <taxon>Thermoactinomycetaceae</taxon>
        <taxon>Laceyella</taxon>
    </lineage>
</organism>
<evidence type="ECO:0000256" key="1">
    <source>
        <dbReference type="ARBA" id="ARBA00005854"/>
    </source>
</evidence>
<dbReference type="PROSITE" id="PS00065">
    <property type="entry name" value="D_2_HYDROXYACID_DH_1"/>
    <property type="match status" value="1"/>
</dbReference>
<gene>
    <name evidence="7" type="ORF">SAMN06265361_102508</name>
</gene>
<comment type="caution">
    <text evidence="7">The sequence shown here is derived from an EMBL/GenBank/DDBJ whole genome shotgun (WGS) entry which is preliminary data.</text>
</comment>
<dbReference type="PANTHER" id="PTHR10996">
    <property type="entry name" value="2-HYDROXYACID DEHYDROGENASE-RELATED"/>
    <property type="match status" value="1"/>
</dbReference>
<evidence type="ECO:0000313" key="7">
    <source>
        <dbReference type="EMBL" id="SMP13782.1"/>
    </source>
</evidence>
<dbReference type="InterPro" id="IPR050223">
    <property type="entry name" value="D-isomer_2-hydroxyacid_DH"/>
</dbReference>
<name>A0AA45WM99_9BACL</name>
<dbReference type="Proteomes" id="UP001157946">
    <property type="component" value="Unassembled WGS sequence"/>
</dbReference>
<dbReference type="CDD" id="cd05301">
    <property type="entry name" value="GDH"/>
    <property type="match status" value="1"/>
</dbReference>
<dbReference type="SUPFAM" id="SSF52283">
    <property type="entry name" value="Formate/glycerate dehydrogenase catalytic domain-like"/>
    <property type="match status" value="1"/>
</dbReference>
<dbReference type="GO" id="GO:0016618">
    <property type="term" value="F:hydroxypyruvate reductase [NAD(P)H] activity"/>
    <property type="evidence" value="ECO:0007669"/>
    <property type="project" value="TreeGrafter"/>
</dbReference>
<evidence type="ECO:0000256" key="3">
    <source>
        <dbReference type="ARBA" id="ARBA00023027"/>
    </source>
</evidence>
<keyword evidence="8" id="KW-1185">Reference proteome</keyword>
<dbReference type="InterPro" id="IPR029752">
    <property type="entry name" value="D-isomer_DH_CS1"/>
</dbReference>
<evidence type="ECO:0000313" key="8">
    <source>
        <dbReference type="Proteomes" id="UP001157946"/>
    </source>
</evidence>
<dbReference type="PROSITE" id="PS00671">
    <property type="entry name" value="D_2_HYDROXYACID_DH_3"/>
    <property type="match status" value="1"/>
</dbReference>
<dbReference type="InterPro" id="IPR029753">
    <property type="entry name" value="D-isomer_DH_CS"/>
</dbReference>
<accession>A0AA45WM99</accession>
<evidence type="ECO:0000256" key="2">
    <source>
        <dbReference type="ARBA" id="ARBA00023002"/>
    </source>
</evidence>
<evidence type="ECO:0000259" key="6">
    <source>
        <dbReference type="Pfam" id="PF02826"/>
    </source>
</evidence>
<dbReference type="GO" id="GO:0005829">
    <property type="term" value="C:cytosol"/>
    <property type="evidence" value="ECO:0007669"/>
    <property type="project" value="TreeGrafter"/>
</dbReference>
<protein>
    <submittedName>
        <fullName evidence="7">Glyoxylate reductase</fullName>
    </submittedName>
</protein>
<sequence length="317" mass="35049">MRPRVVVTKDIGKEPLARLAKHAEVVLLPPEWTAVELIHHLQTSEALLCNVTDTIDKALLRACPGLRMISNYGVGINHIDIACAREQQIIVTNTPGVLTEATADLTWALLLDVSRRVSEGDRLVREGKWAGWEPLFMLGREVSGKCLGIIGMGRIGQAVAQRAKGFRMPVIYHSRRRLPEEREKELGAQYVDLEQCLSEADYVSIHCPYTPETHHLIGAAELERMKPTAFLVNTARGPIVDETALIKALKAGRIAGAALDVYEDEPYVPMELRQLEQVVLAPHLGSATEETRLAMADMAVNHLIAYFQGETPPNVVC</sequence>
<evidence type="ECO:0000256" key="4">
    <source>
        <dbReference type="RuleBase" id="RU003719"/>
    </source>
</evidence>
<dbReference type="EMBL" id="FXTU01000002">
    <property type="protein sequence ID" value="SMP13782.1"/>
    <property type="molecule type" value="Genomic_DNA"/>
</dbReference>
<dbReference type="FunFam" id="3.40.50.720:FF:000203">
    <property type="entry name" value="D-3-phosphoglycerate dehydrogenase (SerA)"/>
    <property type="match status" value="1"/>
</dbReference>
<evidence type="ECO:0000259" key="5">
    <source>
        <dbReference type="Pfam" id="PF00389"/>
    </source>
</evidence>
<keyword evidence="2 4" id="KW-0560">Oxidoreductase</keyword>
<dbReference type="SUPFAM" id="SSF51735">
    <property type="entry name" value="NAD(P)-binding Rossmann-fold domains"/>
    <property type="match status" value="1"/>
</dbReference>
<dbReference type="GO" id="GO:0030267">
    <property type="term" value="F:glyoxylate reductase (NADPH) activity"/>
    <property type="evidence" value="ECO:0007669"/>
    <property type="project" value="TreeGrafter"/>
</dbReference>
<dbReference type="InterPro" id="IPR006140">
    <property type="entry name" value="D-isomer_DH_NAD-bd"/>
</dbReference>
<keyword evidence="3" id="KW-0520">NAD</keyword>
<dbReference type="Pfam" id="PF00389">
    <property type="entry name" value="2-Hacid_dh"/>
    <property type="match status" value="1"/>
</dbReference>
<dbReference type="Gene3D" id="3.40.50.720">
    <property type="entry name" value="NAD(P)-binding Rossmann-like Domain"/>
    <property type="match status" value="2"/>
</dbReference>
<dbReference type="PANTHER" id="PTHR10996:SF283">
    <property type="entry name" value="GLYOXYLATE_HYDROXYPYRUVATE REDUCTASE B"/>
    <property type="match status" value="1"/>
</dbReference>
<reference evidence="7" key="1">
    <citation type="submission" date="2017-05" db="EMBL/GenBank/DDBJ databases">
        <authorList>
            <person name="Varghese N."/>
            <person name="Submissions S."/>
        </authorList>
    </citation>
    <scope>NUCLEOTIDE SEQUENCE</scope>
    <source>
        <strain evidence="7">DSM 45262</strain>
    </source>
</reference>
<dbReference type="InterPro" id="IPR036291">
    <property type="entry name" value="NAD(P)-bd_dom_sf"/>
</dbReference>
<dbReference type="GO" id="GO:0051287">
    <property type="term" value="F:NAD binding"/>
    <property type="evidence" value="ECO:0007669"/>
    <property type="project" value="InterPro"/>
</dbReference>
<proteinExistence type="inferred from homology"/>